<dbReference type="SUPFAM" id="SSF53850">
    <property type="entry name" value="Periplasmic binding protein-like II"/>
    <property type="match status" value="1"/>
</dbReference>
<dbReference type="AlphaFoldDB" id="A0A382JPF4"/>
<dbReference type="EMBL" id="UINC01075166">
    <property type="protein sequence ID" value="SVC13083.1"/>
    <property type="molecule type" value="Genomic_DNA"/>
</dbReference>
<evidence type="ECO:0008006" key="2">
    <source>
        <dbReference type="Google" id="ProtNLM"/>
    </source>
</evidence>
<gene>
    <name evidence="1" type="ORF">METZ01_LOCUS265937</name>
</gene>
<evidence type="ECO:0000313" key="1">
    <source>
        <dbReference type="EMBL" id="SVC13083.1"/>
    </source>
</evidence>
<protein>
    <recommendedName>
        <fullName evidence="2">Extracellular solute-binding protein</fullName>
    </recommendedName>
</protein>
<name>A0A382JPF4_9ZZZZ</name>
<dbReference type="Gene3D" id="3.40.190.10">
    <property type="entry name" value="Periplasmic binding protein-like II"/>
    <property type="match status" value="1"/>
</dbReference>
<organism evidence="1">
    <name type="scientific">marine metagenome</name>
    <dbReference type="NCBI Taxonomy" id="408172"/>
    <lineage>
        <taxon>unclassified sequences</taxon>
        <taxon>metagenomes</taxon>
        <taxon>ecological metagenomes</taxon>
    </lineage>
</organism>
<feature type="non-terminal residue" evidence="1">
    <location>
        <position position="125"/>
    </location>
</feature>
<proteinExistence type="predicted"/>
<reference evidence="1" key="1">
    <citation type="submission" date="2018-05" db="EMBL/GenBank/DDBJ databases">
        <authorList>
            <person name="Lanie J.A."/>
            <person name="Ng W.-L."/>
            <person name="Kazmierczak K.M."/>
            <person name="Andrzejewski T.M."/>
            <person name="Davidsen T.M."/>
            <person name="Wayne K.J."/>
            <person name="Tettelin H."/>
            <person name="Glass J.I."/>
            <person name="Rusch D."/>
            <person name="Podicherti R."/>
            <person name="Tsui H.-C.T."/>
            <person name="Winkler M.E."/>
        </authorList>
    </citation>
    <scope>NUCLEOTIDE SEQUENCE</scope>
</reference>
<accession>A0A382JPF4</accession>
<sequence>MQVKFVFTAVFAALVLFVSSAASAITIEVGYPYSALFDVTIKDTIVPMFEKAHPGIKVKLRATYDNYEDAANTILRESVAGKLPDVTFQGLNRQSMFVEKGIAKSFEPFIAKEANFAKDGYHKAM</sequence>